<gene>
    <name evidence="8" type="ORF">KRQ00_001715</name>
</gene>
<evidence type="ECO:0000313" key="8">
    <source>
        <dbReference type="EMBL" id="HBH2619959.1"/>
    </source>
</evidence>
<dbReference type="InterPro" id="IPR013012">
    <property type="entry name" value="PTS_EIIB_3"/>
</dbReference>
<dbReference type="PROSITE" id="PS51100">
    <property type="entry name" value="PTS_EIIB_TYPE_3"/>
    <property type="match status" value="1"/>
</dbReference>
<dbReference type="SUPFAM" id="SSF52794">
    <property type="entry name" value="PTS system IIB component-like"/>
    <property type="match status" value="1"/>
</dbReference>
<protein>
    <submittedName>
        <fullName evidence="8">PTS sugar transporter subunit IIB</fullName>
    </submittedName>
</protein>
<reference evidence="8" key="2">
    <citation type="submission" date="2021-06" db="EMBL/GenBank/DDBJ databases">
        <authorList>
            <consortium name="NCBI Pathogen Detection Project"/>
        </authorList>
    </citation>
    <scope>NUCLEOTIDE SEQUENCE</scope>
    <source>
        <strain evidence="8">Clostridioides</strain>
    </source>
</reference>
<evidence type="ECO:0000256" key="3">
    <source>
        <dbReference type="ARBA" id="ARBA00022597"/>
    </source>
</evidence>
<dbReference type="Proteomes" id="UP000879542">
    <property type="component" value="Unassembled WGS sequence"/>
</dbReference>
<keyword evidence="1" id="KW-0813">Transport</keyword>
<dbReference type="GO" id="GO:0016301">
    <property type="term" value="F:kinase activity"/>
    <property type="evidence" value="ECO:0007669"/>
    <property type="project" value="UniProtKB-KW"/>
</dbReference>
<evidence type="ECO:0000256" key="1">
    <source>
        <dbReference type="ARBA" id="ARBA00022448"/>
    </source>
</evidence>
<evidence type="ECO:0000256" key="6">
    <source>
        <dbReference type="ARBA" id="ARBA00022777"/>
    </source>
</evidence>
<dbReference type="InterPro" id="IPR003501">
    <property type="entry name" value="PTS_EIIB_2/3"/>
</dbReference>
<dbReference type="CDD" id="cd05564">
    <property type="entry name" value="PTS_IIB_chitobiose_lichenan"/>
    <property type="match status" value="1"/>
</dbReference>
<dbReference type="InterPro" id="IPR036095">
    <property type="entry name" value="PTS_EIIB-like_sf"/>
</dbReference>
<organism evidence="8 9">
    <name type="scientific">Clostridioides difficile</name>
    <name type="common">Peptoclostridium difficile</name>
    <dbReference type="NCBI Taxonomy" id="1496"/>
    <lineage>
        <taxon>Bacteria</taxon>
        <taxon>Bacillati</taxon>
        <taxon>Bacillota</taxon>
        <taxon>Clostridia</taxon>
        <taxon>Peptostreptococcales</taxon>
        <taxon>Peptostreptococcaceae</taxon>
        <taxon>Clostridioides</taxon>
    </lineage>
</organism>
<evidence type="ECO:0000256" key="4">
    <source>
        <dbReference type="ARBA" id="ARBA00022679"/>
    </source>
</evidence>
<dbReference type="InterPro" id="IPR051819">
    <property type="entry name" value="PTS_sugar-specific_EIIB"/>
</dbReference>
<keyword evidence="3 8" id="KW-0762">Sugar transport</keyword>
<feature type="modified residue" description="Phosphocysteine; by EIIA" evidence="7">
    <location>
        <position position="7"/>
    </location>
</feature>
<dbReference type="EMBL" id="DAEQIJ010000007">
    <property type="protein sequence ID" value="HBH2619959.1"/>
    <property type="molecule type" value="Genomic_DNA"/>
</dbReference>
<dbReference type="GO" id="GO:0008982">
    <property type="term" value="F:protein-N(PI)-phosphohistidine-sugar phosphotransferase activity"/>
    <property type="evidence" value="ECO:0007669"/>
    <property type="project" value="InterPro"/>
</dbReference>
<dbReference type="PANTHER" id="PTHR34581:SF2">
    <property type="entry name" value="PTS SYSTEM N,N'-DIACETYLCHITOBIOSE-SPECIFIC EIIB COMPONENT"/>
    <property type="match status" value="1"/>
</dbReference>
<dbReference type="InterPro" id="IPR001763">
    <property type="entry name" value="Rhodanese-like_dom"/>
</dbReference>
<dbReference type="PANTHER" id="PTHR34581">
    <property type="entry name" value="PTS SYSTEM N,N'-DIACETYLCHITOBIOSE-SPECIFIC EIIB COMPONENT"/>
    <property type="match status" value="1"/>
</dbReference>
<dbReference type="PROSITE" id="PS50206">
    <property type="entry name" value="RHODANESE_3"/>
    <property type="match status" value="1"/>
</dbReference>
<reference evidence="8" key="1">
    <citation type="journal article" date="2018" name="Genome Biol.">
        <title>SKESA: strategic k-mer extension for scrupulous assemblies.</title>
        <authorList>
            <person name="Souvorov A."/>
            <person name="Agarwala R."/>
            <person name="Lipman D.J."/>
        </authorList>
    </citation>
    <scope>NUCLEOTIDE SEQUENCE</scope>
    <source>
        <strain evidence="8">Clostridioides</strain>
    </source>
</reference>
<keyword evidence="5" id="KW-0598">Phosphotransferase system</keyword>
<evidence type="ECO:0000256" key="2">
    <source>
        <dbReference type="ARBA" id="ARBA00022553"/>
    </source>
</evidence>
<evidence type="ECO:0000256" key="5">
    <source>
        <dbReference type="ARBA" id="ARBA00022683"/>
    </source>
</evidence>
<keyword evidence="6" id="KW-0418">Kinase</keyword>
<keyword evidence="2" id="KW-0597">Phosphoprotein</keyword>
<evidence type="ECO:0000256" key="7">
    <source>
        <dbReference type="PROSITE-ProRule" id="PRU00423"/>
    </source>
</evidence>
<proteinExistence type="predicted"/>
<dbReference type="GO" id="GO:0009401">
    <property type="term" value="P:phosphoenolpyruvate-dependent sugar phosphotransferase system"/>
    <property type="evidence" value="ECO:0007669"/>
    <property type="project" value="UniProtKB-KW"/>
</dbReference>
<accession>A0A9P3YPJ9</accession>
<keyword evidence="4" id="KW-0808">Transferase</keyword>
<dbReference type="Pfam" id="PF02302">
    <property type="entry name" value="PTS_IIB"/>
    <property type="match status" value="1"/>
</dbReference>
<evidence type="ECO:0000313" key="9">
    <source>
        <dbReference type="Proteomes" id="UP000879542"/>
    </source>
</evidence>
<dbReference type="Gene3D" id="3.40.50.2300">
    <property type="match status" value="1"/>
</dbReference>
<comment type="caution">
    <text evidence="8">The sequence shown here is derived from an EMBL/GenBank/DDBJ whole genome shotgun (WGS) entry which is preliminary data.</text>
</comment>
<dbReference type="RefSeq" id="WP_021388219.1">
    <property type="nucleotide sequence ID" value="NZ_AP025558.1"/>
</dbReference>
<sequence length="103" mass="11171">MRVLFVCSSGMSSAIAVNALQKEGAKNGIDIDVLAVGTQEFEDEVKNGWDIAMVAPQVRHRFDYLKAFADEAGVPCALIQAQAYSPLGGPKLLKQVQELLSKY</sequence>
<name>A0A9P3YPJ9_CLODI</name>
<dbReference type="AlphaFoldDB" id="A0A9P3YPJ9"/>